<dbReference type="PROSITE" id="PS50909">
    <property type="entry name" value="GAT"/>
    <property type="match status" value="1"/>
</dbReference>
<name>A0ABN7SJC6_OIKDI</name>
<protein>
    <submittedName>
        <fullName evidence="9">Oidioi.mRNA.OKI2018_I69.XSR.g15470.t1.cds</fullName>
    </submittedName>
</protein>
<comment type="subcellular location">
    <subcellularLocation>
        <location evidence="2">Early endosome</location>
    </subcellularLocation>
    <subcellularLocation>
        <location evidence="1">Golgi apparatus</location>
        <location evidence="1">trans-Golgi network membrane</location>
        <topology evidence="1">Peripheral membrane protein</topology>
    </subcellularLocation>
</comment>
<evidence type="ECO:0000256" key="4">
    <source>
        <dbReference type="ARBA" id="ARBA00022448"/>
    </source>
</evidence>
<proteinExistence type="inferred from homology"/>
<comment type="similarity">
    <text evidence="3">Belongs to the GGA protein family.</text>
</comment>
<evidence type="ECO:0000256" key="3">
    <source>
        <dbReference type="ARBA" id="ARBA00008099"/>
    </source>
</evidence>
<keyword evidence="6" id="KW-0653">Protein transport</keyword>
<dbReference type="Pfam" id="PF00790">
    <property type="entry name" value="VHS"/>
    <property type="match status" value="1"/>
</dbReference>
<sequence>MDYMVDMLTDELEIVRLKPINNCVKLASRVPVLLEDQNENVLTSCLPDSRRDIRFLNELIRVVSPKYLGPRSSPQVKTRIIELMYGWTIALKDQIKIADAYSMLKKQGIVKKDPKFDDRRFLPTPQQKERCALIKDDAEEKRLAELLASKNPEDIALANEMIKTMYEQDS</sequence>
<evidence type="ECO:0000313" key="9">
    <source>
        <dbReference type="EMBL" id="CAG5098218.1"/>
    </source>
</evidence>
<dbReference type="PANTHER" id="PTHR45905:SF1">
    <property type="entry name" value="GOLGI-LOCALIZED, GAMMA-ADAPTIN EAR CONTAINING, ARF BINDING PROTEIN"/>
    <property type="match status" value="1"/>
</dbReference>
<evidence type="ECO:0000256" key="2">
    <source>
        <dbReference type="ARBA" id="ARBA00004412"/>
    </source>
</evidence>
<feature type="domain" description="GAT" evidence="8">
    <location>
        <begin position="136"/>
        <end position="170"/>
    </location>
</feature>
<dbReference type="Gene3D" id="1.20.5.170">
    <property type="match status" value="1"/>
</dbReference>
<dbReference type="Proteomes" id="UP001158576">
    <property type="component" value="Chromosome XSR"/>
</dbReference>
<evidence type="ECO:0000259" key="7">
    <source>
        <dbReference type="PROSITE" id="PS50179"/>
    </source>
</evidence>
<dbReference type="InterPro" id="IPR004152">
    <property type="entry name" value="GAT_dom"/>
</dbReference>
<dbReference type="PANTHER" id="PTHR45905">
    <property type="entry name" value="GOLGI-LOCALIZED, GAMMA-ADAPTIN EAR CONTAINING, ARF BINDING PROTEIN"/>
    <property type="match status" value="1"/>
</dbReference>
<keyword evidence="4" id="KW-0813">Transport</keyword>
<evidence type="ECO:0000256" key="1">
    <source>
        <dbReference type="ARBA" id="ARBA00004150"/>
    </source>
</evidence>
<gene>
    <name evidence="9" type="ORF">OKIOD_LOCUS7028</name>
</gene>
<dbReference type="InterPro" id="IPR002014">
    <property type="entry name" value="VHS_dom"/>
</dbReference>
<dbReference type="SUPFAM" id="SSF89009">
    <property type="entry name" value="GAT-like domain"/>
    <property type="match status" value="1"/>
</dbReference>
<evidence type="ECO:0000259" key="8">
    <source>
        <dbReference type="PROSITE" id="PS50909"/>
    </source>
</evidence>
<organism evidence="9 10">
    <name type="scientific">Oikopleura dioica</name>
    <name type="common">Tunicate</name>
    <dbReference type="NCBI Taxonomy" id="34765"/>
    <lineage>
        <taxon>Eukaryota</taxon>
        <taxon>Metazoa</taxon>
        <taxon>Chordata</taxon>
        <taxon>Tunicata</taxon>
        <taxon>Appendicularia</taxon>
        <taxon>Copelata</taxon>
        <taxon>Oikopleuridae</taxon>
        <taxon>Oikopleura</taxon>
    </lineage>
</organism>
<evidence type="ECO:0000313" key="10">
    <source>
        <dbReference type="Proteomes" id="UP001158576"/>
    </source>
</evidence>
<dbReference type="InterPro" id="IPR041198">
    <property type="entry name" value="GGA_N-GAT"/>
</dbReference>
<dbReference type="InterPro" id="IPR008942">
    <property type="entry name" value="ENTH_VHS"/>
</dbReference>
<accession>A0ABN7SJC6</accession>
<evidence type="ECO:0000256" key="6">
    <source>
        <dbReference type="ARBA" id="ARBA00022927"/>
    </source>
</evidence>
<dbReference type="EMBL" id="OU015569">
    <property type="protein sequence ID" value="CAG5098218.1"/>
    <property type="molecule type" value="Genomic_DNA"/>
</dbReference>
<feature type="domain" description="VHS" evidence="7">
    <location>
        <begin position="54"/>
        <end position="112"/>
    </location>
</feature>
<dbReference type="Pfam" id="PF18308">
    <property type="entry name" value="GGA_N-GAT"/>
    <property type="match status" value="1"/>
</dbReference>
<keyword evidence="10" id="KW-1185">Reference proteome</keyword>
<dbReference type="PROSITE" id="PS50179">
    <property type="entry name" value="VHS"/>
    <property type="match status" value="1"/>
</dbReference>
<dbReference type="Gene3D" id="1.25.40.90">
    <property type="match status" value="1"/>
</dbReference>
<dbReference type="InterPro" id="IPR027422">
    <property type="entry name" value="GGA1-3"/>
</dbReference>
<evidence type="ECO:0000256" key="5">
    <source>
        <dbReference type="ARBA" id="ARBA00022843"/>
    </source>
</evidence>
<keyword evidence="5" id="KW-0832">Ubl conjugation</keyword>
<reference evidence="9 10" key="1">
    <citation type="submission" date="2021-04" db="EMBL/GenBank/DDBJ databases">
        <authorList>
            <person name="Bliznina A."/>
        </authorList>
    </citation>
    <scope>NUCLEOTIDE SEQUENCE [LARGE SCALE GENOMIC DNA]</scope>
</reference>
<dbReference type="SUPFAM" id="SSF48464">
    <property type="entry name" value="ENTH/VHS domain"/>
    <property type="match status" value="1"/>
</dbReference>